<feature type="transmembrane region" description="Helical" evidence="2">
    <location>
        <begin position="141"/>
        <end position="160"/>
    </location>
</feature>
<gene>
    <name evidence="3" type="ORF">CLV71_115131</name>
</gene>
<proteinExistence type="predicted"/>
<feature type="region of interest" description="Disordered" evidence="1">
    <location>
        <begin position="1"/>
        <end position="33"/>
    </location>
</feature>
<reference evidence="3 4" key="1">
    <citation type="submission" date="2019-03" db="EMBL/GenBank/DDBJ databases">
        <title>Genomic Encyclopedia of Archaeal and Bacterial Type Strains, Phase II (KMG-II): from individual species to whole genera.</title>
        <authorList>
            <person name="Goeker M."/>
        </authorList>
    </citation>
    <scope>NUCLEOTIDE SEQUENCE [LARGE SCALE GENOMIC DNA]</scope>
    <source>
        <strain evidence="3 4">DSM 45499</strain>
    </source>
</reference>
<feature type="transmembrane region" description="Helical" evidence="2">
    <location>
        <begin position="43"/>
        <end position="67"/>
    </location>
</feature>
<dbReference type="RefSeq" id="WP_133906886.1">
    <property type="nucleotide sequence ID" value="NZ_SOCP01000015.1"/>
</dbReference>
<keyword evidence="2" id="KW-0812">Transmembrane</keyword>
<comment type="caution">
    <text evidence="3">The sequence shown here is derived from an EMBL/GenBank/DDBJ whole genome shotgun (WGS) entry which is preliminary data.</text>
</comment>
<protein>
    <submittedName>
        <fullName evidence="3">Uncharacterized protein</fullName>
    </submittedName>
</protein>
<evidence type="ECO:0000313" key="3">
    <source>
        <dbReference type="EMBL" id="TDV43669.1"/>
    </source>
</evidence>
<evidence type="ECO:0000256" key="1">
    <source>
        <dbReference type="SAM" id="MobiDB-lite"/>
    </source>
</evidence>
<evidence type="ECO:0000313" key="4">
    <source>
        <dbReference type="Proteomes" id="UP000294927"/>
    </source>
</evidence>
<dbReference type="EMBL" id="SOCP01000015">
    <property type="protein sequence ID" value="TDV43669.1"/>
    <property type="molecule type" value="Genomic_DNA"/>
</dbReference>
<keyword evidence="2" id="KW-1133">Transmembrane helix</keyword>
<organism evidence="3 4">
    <name type="scientific">Actinophytocola oryzae</name>
    <dbReference type="NCBI Taxonomy" id="502181"/>
    <lineage>
        <taxon>Bacteria</taxon>
        <taxon>Bacillati</taxon>
        <taxon>Actinomycetota</taxon>
        <taxon>Actinomycetes</taxon>
        <taxon>Pseudonocardiales</taxon>
        <taxon>Pseudonocardiaceae</taxon>
    </lineage>
</organism>
<feature type="transmembrane region" description="Helical" evidence="2">
    <location>
        <begin position="87"/>
        <end position="106"/>
    </location>
</feature>
<dbReference type="OrthoDB" id="3696035at2"/>
<name>A0A4R7V2X4_9PSEU</name>
<dbReference type="Proteomes" id="UP000294927">
    <property type="component" value="Unassembled WGS sequence"/>
</dbReference>
<feature type="compositionally biased region" description="Polar residues" evidence="1">
    <location>
        <begin position="1"/>
        <end position="15"/>
    </location>
</feature>
<feature type="transmembrane region" description="Helical" evidence="2">
    <location>
        <begin position="118"/>
        <end position="135"/>
    </location>
</feature>
<sequence length="169" mass="17063">MSQPYGQQPPGNFNQGEGFGSMPSAPPEYSGGPVARPGSVTGAAVLAFVQAGITLISTILVMTILGAVTSAANESVGGFDVDEGGLAIAWVVTIVGLVGAGLLIWAGVKALGGTGSKLMIIACALQILLSIVWIIQGAMIGFAYLIMPIIALALIMGAAAKQYEASKTR</sequence>
<keyword evidence="2" id="KW-0472">Membrane</keyword>
<keyword evidence="4" id="KW-1185">Reference proteome</keyword>
<dbReference type="AlphaFoldDB" id="A0A4R7V2X4"/>
<accession>A0A4R7V2X4</accession>
<evidence type="ECO:0000256" key="2">
    <source>
        <dbReference type="SAM" id="Phobius"/>
    </source>
</evidence>